<dbReference type="AlphaFoldDB" id="A0A4U2Q701"/>
<dbReference type="EMBL" id="PNXQ01000005">
    <property type="protein sequence ID" value="TKH45764.1"/>
    <property type="molecule type" value="Genomic_DNA"/>
</dbReference>
<evidence type="ECO:0000313" key="1">
    <source>
        <dbReference type="EMBL" id="TKH45764.1"/>
    </source>
</evidence>
<evidence type="ECO:0000313" key="2">
    <source>
        <dbReference type="Proteomes" id="UP000308114"/>
    </source>
</evidence>
<accession>A0A4U2Q701</accession>
<protein>
    <submittedName>
        <fullName evidence="1">Uncharacterized protein</fullName>
    </submittedName>
</protein>
<name>A0A4U2Q701_9BACL</name>
<gene>
    <name evidence="1" type="ORF">C1I60_04725</name>
</gene>
<proteinExistence type="predicted"/>
<organism evidence="1 2">
    <name type="scientific">Paenibacillus terrae</name>
    <dbReference type="NCBI Taxonomy" id="159743"/>
    <lineage>
        <taxon>Bacteria</taxon>
        <taxon>Bacillati</taxon>
        <taxon>Bacillota</taxon>
        <taxon>Bacilli</taxon>
        <taxon>Bacillales</taxon>
        <taxon>Paenibacillaceae</taxon>
        <taxon>Paenibacillus</taxon>
    </lineage>
</organism>
<dbReference type="Proteomes" id="UP000308114">
    <property type="component" value="Unassembled WGS sequence"/>
</dbReference>
<sequence>MVRAQQITVDAVKRKESESWIRKQLSTIAGEATTIFALAFATRTAAGVALGLGALIAGSLATNYFLNSITAGLNGTSRHAGWFNVNTNKYIRIEFEAAFVEYSNAGGTTRYITQAGSIYRMQRIDGTWIYAS</sequence>
<reference evidence="1 2" key="1">
    <citation type="submission" date="2018-01" db="EMBL/GenBank/DDBJ databases">
        <title>Bacillales members from the olive rhizosphere are effective biological control agents against Verticillium dahliae.</title>
        <authorList>
            <person name="Gomez-Lama C."/>
            <person name="Legarda G."/>
            <person name="Ruano-Rosa D."/>
            <person name="Pizarro-Tobias P."/>
            <person name="Valverde-Corredor A."/>
            <person name="Niqui J.L."/>
            <person name="Trivino J.C."/>
            <person name="Roca A."/>
            <person name="Mercado-Blanco J."/>
        </authorList>
    </citation>
    <scope>NUCLEOTIDE SEQUENCE [LARGE SCALE GENOMIC DNA]</scope>
    <source>
        <strain evidence="1 2">PIC167</strain>
    </source>
</reference>
<comment type="caution">
    <text evidence="1">The sequence shown here is derived from an EMBL/GenBank/DDBJ whole genome shotgun (WGS) entry which is preliminary data.</text>
</comment>